<dbReference type="Pfam" id="PF13573">
    <property type="entry name" value="SprB"/>
    <property type="match status" value="5"/>
</dbReference>
<evidence type="ECO:0000256" key="1">
    <source>
        <dbReference type="SAM" id="SignalP"/>
    </source>
</evidence>
<evidence type="ECO:0000313" key="4">
    <source>
        <dbReference type="Proteomes" id="UP001165489"/>
    </source>
</evidence>
<dbReference type="Pfam" id="PF18676">
    <property type="entry name" value="MBG_2"/>
    <property type="match status" value="3"/>
</dbReference>
<keyword evidence="4" id="KW-1185">Reference proteome</keyword>
<dbReference type="InterPro" id="IPR044048">
    <property type="entry name" value="Big_12"/>
</dbReference>
<dbReference type="SMART" id="SM00089">
    <property type="entry name" value="PKD"/>
    <property type="match status" value="4"/>
</dbReference>
<dbReference type="InterPro" id="IPR011081">
    <property type="entry name" value="Big_4"/>
</dbReference>
<dbReference type="InterPro" id="IPR022409">
    <property type="entry name" value="PKD/Chitinase_dom"/>
</dbReference>
<keyword evidence="1" id="KW-0732">Signal</keyword>
<reference evidence="3" key="1">
    <citation type="submission" date="2022-03" db="EMBL/GenBank/DDBJ databases">
        <title>De novo assembled genomes of Belliella spp. (Cyclobacteriaceae) strains.</title>
        <authorList>
            <person name="Szabo A."/>
            <person name="Korponai K."/>
            <person name="Felfoldi T."/>
        </authorList>
    </citation>
    <scope>NUCLEOTIDE SEQUENCE</scope>
    <source>
        <strain evidence="3">DSM 111904</strain>
    </source>
</reference>
<name>A0ABS9UWW2_9BACT</name>
<feature type="domain" description="PKD/Chitinase" evidence="2">
    <location>
        <begin position="679"/>
        <end position="744"/>
    </location>
</feature>
<feature type="domain" description="PKD/Chitinase" evidence="2">
    <location>
        <begin position="367"/>
        <end position="437"/>
    </location>
</feature>
<dbReference type="Proteomes" id="UP001165489">
    <property type="component" value="Unassembled WGS sequence"/>
</dbReference>
<dbReference type="NCBIfam" id="TIGR04131">
    <property type="entry name" value="Bac_Flav_CTERM"/>
    <property type="match status" value="1"/>
</dbReference>
<organism evidence="3 4">
    <name type="scientific">Belliella filtrata</name>
    <dbReference type="NCBI Taxonomy" id="2923435"/>
    <lineage>
        <taxon>Bacteria</taxon>
        <taxon>Pseudomonadati</taxon>
        <taxon>Bacteroidota</taxon>
        <taxon>Cytophagia</taxon>
        <taxon>Cytophagales</taxon>
        <taxon>Cyclobacteriaceae</taxon>
        <taxon>Belliella</taxon>
    </lineage>
</organism>
<feature type="signal peptide" evidence="1">
    <location>
        <begin position="1"/>
        <end position="28"/>
    </location>
</feature>
<dbReference type="Gene3D" id="3.30.160.710">
    <property type="match status" value="2"/>
</dbReference>
<evidence type="ECO:0000313" key="3">
    <source>
        <dbReference type="EMBL" id="MCH7408429.1"/>
    </source>
</evidence>
<proteinExistence type="predicted"/>
<feature type="domain" description="PKD/Chitinase" evidence="2">
    <location>
        <begin position="521"/>
        <end position="591"/>
    </location>
</feature>
<feature type="domain" description="PKD/Chitinase" evidence="2">
    <location>
        <begin position="444"/>
        <end position="514"/>
    </location>
</feature>
<evidence type="ECO:0000259" key="2">
    <source>
        <dbReference type="SMART" id="SM00089"/>
    </source>
</evidence>
<dbReference type="InterPro" id="IPR013783">
    <property type="entry name" value="Ig-like_fold"/>
</dbReference>
<dbReference type="InterPro" id="IPR026341">
    <property type="entry name" value="T9SS_type_B"/>
</dbReference>
<dbReference type="RefSeq" id="WP_241346596.1">
    <property type="nucleotide sequence ID" value="NZ_JAKZGP010000004.1"/>
</dbReference>
<feature type="chain" id="PRO_5046348788" evidence="1">
    <location>
        <begin position="29"/>
        <end position="2660"/>
    </location>
</feature>
<dbReference type="Pfam" id="PF13585">
    <property type="entry name" value="CHU_C"/>
    <property type="match status" value="1"/>
</dbReference>
<dbReference type="Pfam" id="PF12733">
    <property type="entry name" value="Cadherin-like"/>
    <property type="match status" value="1"/>
</dbReference>
<dbReference type="InterPro" id="IPR025883">
    <property type="entry name" value="Cadherin-like_domain"/>
</dbReference>
<gene>
    <name evidence="3" type="ORF">MM239_03400</name>
</gene>
<accession>A0ABS9UWW2</accession>
<sequence>MNKQLQFLKNLYLIFLAFILLCFNSINAQTLNPGDLAVIGWNAITDRVLIVNLVDIPAGTVIKITDKGWDQSNYAFTVSNTGDGIVTWSVTSTVQAGTVLELFLGGSDEVTTLTNLTSSNNLTSNIAILGYTVSDPMPLSGDQVFIYQGLDNNPFFIFGMNNSAGSVDSNNWNNNYESNLAFITLRDSYLPNGFGSLNALTNGINAIGLPGGGDQRDNVQYSGPISVADRATWLARFTNINNWSGSDANDLSNSITTSSTPIVNIASPCVNPNITAHPSNVNSCVGGNATFNVAATGASAYQWQVNTGAGFVNLSNSAPYSGVTTSTLSITGITSGMNGFLYRCVAIESSCETTSNSAELVANLSSTTSQSNVSCFGGSNGTATVNASGGSAPYTYSWAPSGGTAATATGLSAGNYTVTVTDANSCQTTQNFTITQPPALTATAASQTNVSCNGGSNGSATVLVTGGTGTYFYSWVPSGGTGATATGLSAGNYTVTVTDANSCETTQNFTISQPPALTATAASQSNVSCNGGSNGTATVNVSGGVFGYTYSWAPSGGTGATATGLSSGTYTVTVTDANACQTTQSFTITEPSPLQVSFAKTDVSVYGGSNGTATVIATGGTAGYTFSWAPYGGSNATATGLVAGFYTVTVTDANMCSVNQNIEIVEPTELNAEVVQTNVSTFGGADGSASVVPSGGVSPYTIVWDTDPAQYAANISGLVAGTYTATITDNNGHQITREVNITEPEVSTNATLSSLALNNGNLFPSFDPAVLNYTVSVSNAVNSIAVTATLADATATMEINGAPATSAEQTGSIALLPGINSILVDVTAQDGLTTTFYAVEITRGLPIFSGLPASITMEEDARDSDAEVNLGGAQLVGGSGTYSLRITASEGYFDIAASGSNLIVTGHSSAALTLTGTLAEINQYISIPSNIYFIPPADLNGSAAVELDWRIKEAAAEDDQYSNIGQVVINLTAVNDAPVNSVPGTQQVDQNSALVFSSANGNPISVSDVDAGGASIKISLVVTNGVLTLSGTTGLIFTSGTGVNNSTMVFEGSIANINVALEGMVFTPTSGFSGSATLTITSDDQGFSGSGGALTATDEVLINVNIVAPVISSVTVPSDGVYAIGENLDFTLNFSEVVTVNGSPQLSLTIGSTTRQATYISGSGTNALVFRYTVQSEDLDLNGILAGTLSLNGGTIRDLADNNANLTLNAIGSTAQVLVDGVRPTVSSLSLSNTTFAIGQTGTLTVVFSERIIGLETNDFTVFNGTLSGLSSSDGGTTWTATFTPSSNVQQPVNLITLDNTGYTDLAGNAGTGTTDSNNYAIDTQRPTVSITVADDQLTVGETTSVTILFSEAVTGLTLADFSVSNGNLTSLSTNDNITYTATLTPTINTEQATNLITLDNTGYQDVPGNTGIGATDSNNYLVDTRPPLVQTQNITVQLGVDGTASILASQVDNNSIDGFGIASVSVNQTSFDCSDVGPNTLTLTVTDNNGNQATGTAIVTVEDVTGPEVTTQNISIQLDTSGSASINATDLVFESTDACGVSSTTASQTEFDSNDIGENIISVTVTDTNGNSTTATAIVEVLAIDITGITFEDQSFVFDGTEKSLEITGTLPAGASVSYVNNTRTDVGTQEATATISGSNYTTLVLTADLTITPATITGVTFEDGNFVFDGTEKSLEITGTLPAGTSVAYDNNTRTDVGTQEATATISGSNYITLVLTADLTITPATITGVTFEDGSFVYDGTEKSIEINGTLPAGTSVSYVNNTRTDVGTQGATATISGSNYTTLVLTADLTITPATITGVTFEDQSFVFDGTEKSLEITGTLPVGTSVSYVNNTRTDVGTQGATATISGSNYTTLVLTADLNITPATITGITFEDGSFEYDGTEKSIEITGTLPVGTSVAYDNNTRTDVGTQEATATISGSNYTTLVLTADLTITPATITGVTFEDGSFVYDGTEKSIEITGTLPVGTSVAYDSNTRTDVGVQEATATISGSNYTTLVLTADLNITPATITGITFEDQSFVFDGTEKTIEITGTLPAGTSVSYENNTRTNVGTQEATATITGSNYTTLVLTADLTITPGDITSVTFEDQSFVFDGAEKSIEITGTLPVGTSVAYDNNTRTDVGTQEAAATITGSNYTTLVLTADLTITPAVLEINPTLNQGKVYGESDPMLTFTATGFGSGDDEAILTGSIVRVAGEHVGSYAITQGSLDAGANYSILFSTGDFHITQAQLTITATDQTKVYGAANPALTFTYAGLVNDDSKVTTEPSISTTATASSGVGTYPITLAGGSDANYEITLVAGALEVTKATLTITADSQIKPFGVEDPALTYQVSGLVNDDQPATITGSLQRAVGEEPGSYAIGLGSLSAGNNYTINFVSADLTITASEIDMVFQPANVETAWGQEPALPSSIGVMTADGQVLSFPITWNLSPLNIYARGDYALEAVINLSEGYTNPMELMANVTVTVLPKPAPQDLLLDNLSFRADSKNYQIRVGGLSVVDPIDNVHSIELVQGAYESSFFAIINNALYWNTTARVEGKKTFEVLIRVTDRDGNVIEKVFTIERTRESVSAIEIFNSFSPNGDGTNDTWGVPELRYYSGVVIQVFERSGKRLFYTQNPDIKWDGFFETIALPTGTYYWTVEVKETGEVRKGMLNLFRK</sequence>
<dbReference type="Gene3D" id="2.60.40.740">
    <property type="match status" value="4"/>
</dbReference>
<dbReference type="InterPro" id="IPR025667">
    <property type="entry name" value="SprB_repeat"/>
</dbReference>
<dbReference type="Pfam" id="PF19078">
    <property type="entry name" value="Big_12"/>
    <property type="match status" value="2"/>
</dbReference>
<dbReference type="Pfam" id="PF07532">
    <property type="entry name" value="Big_4"/>
    <property type="match status" value="1"/>
</dbReference>
<comment type="caution">
    <text evidence="3">The sequence shown here is derived from an EMBL/GenBank/DDBJ whole genome shotgun (WGS) entry which is preliminary data.</text>
</comment>
<dbReference type="InterPro" id="IPR041286">
    <property type="entry name" value="MBG_2"/>
</dbReference>
<dbReference type="EMBL" id="JAKZGP010000004">
    <property type="protein sequence ID" value="MCH7408429.1"/>
    <property type="molecule type" value="Genomic_DNA"/>
</dbReference>
<dbReference type="Gene3D" id="2.60.40.10">
    <property type="entry name" value="Immunoglobulins"/>
    <property type="match status" value="2"/>
</dbReference>
<protein>
    <submittedName>
        <fullName evidence="3">Ig-like domain-containing protein</fullName>
    </submittedName>
</protein>